<evidence type="ECO:0008006" key="4">
    <source>
        <dbReference type="Google" id="ProtNLM"/>
    </source>
</evidence>
<dbReference type="GeneID" id="85437123"/>
<evidence type="ECO:0000256" key="1">
    <source>
        <dbReference type="SAM" id="SignalP"/>
    </source>
</evidence>
<evidence type="ECO:0000313" key="3">
    <source>
        <dbReference type="Proteomes" id="UP001230504"/>
    </source>
</evidence>
<evidence type="ECO:0000313" key="2">
    <source>
        <dbReference type="EMBL" id="KAK1597401.1"/>
    </source>
</evidence>
<name>A0AAD8Q8S1_9PEZI</name>
<organism evidence="2 3">
    <name type="scientific">Colletotrichum navitas</name>
    <dbReference type="NCBI Taxonomy" id="681940"/>
    <lineage>
        <taxon>Eukaryota</taxon>
        <taxon>Fungi</taxon>
        <taxon>Dikarya</taxon>
        <taxon>Ascomycota</taxon>
        <taxon>Pezizomycotina</taxon>
        <taxon>Sordariomycetes</taxon>
        <taxon>Hypocreomycetidae</taxon>
        <taxon>Glomerellales</taxon>
        <taxon>Glomerellaceae</taxon>
        <taxon>Colletotrichum</taxon>
        <taxon>Colletotrichum graminicola species complex</taxon>
    </lineage>
</organism>
<feature type="chain" id="PRO_5042220317" description="Secreted protein" evidence="1">
    <location>
        <begin position="16"/>
        <end position="119"/>
    </location>
</feature>
<dbReference type="AlphaFoldDB" id="A0AAD8Q8S1"/>
<reference evidence="2" key="1">
    <citation type="submission" date="2021-06" db="EMBL/GenBank/DDBJ databases">
        <title>Comparative genomics, transcriptomics and evolutionary studies reveal genomic signatures of adaptation to plant cell wall in hemibiotrophic fungi.</title>
        <authorList>
            <consortium name="DOE Joint Genome Institute"/>
            <person name="Baroncelli R."/>
            <person name="Diaz J.F."/>
            <person name="Benocci T."/>
            <person name="Peng M."/>
            <person name="Battaglia E."/>
            <person name="Haridas S."/>
            <person name="Andreopoulos W."/>
            <person name="Labutti K."/>
            <person name="Pangilinan J."/>
            <person name="Floch G.L."/>
            <person name="Makela M.R."/>
            <person name="Henrissat B."/>
            <person name="Grigoriev I.V."/>
            <person name="Crouch J.A."/>
            <person name="De Vries R.P."/>
            <person name="Sukno S.A."/>
            <person name="Thon M.R."/>
        </authorList>
    </citation>
    <scope>NUCLEOTIDE SEQUENCE</scope>
    <source>
        <strain evidence="2">CBS 125086</strain>
    </source>
</reference>
<gene>
    <name evidence="2" type="ORF">LY79DRAFT_384840</name>
</gene>
<keyword evidence="1" id="KW-0732">Signal</keyword>
<comment type="caution">
    <text evidence="2">The sequence shown here is derived from an EMBL/GenBank/DDBJ whole genome shotgun (WGS) entry which is preliminary data.</text>
</comment>
<feature type="signal peptide" evidence="1">
    <location>
        <begin position="1"/>
        <end position="15"/>
    </location>
</feature>
<dbReference type="RefSeq" id="XP_060418191.1">
    <property type="nucleotide sequence ID" value="XM_060552883.1"/>
</dbReference>
<sequence>MGTLASHRLLCVAAAAVTLRPTPQCQILVKRATPNIGTGLHTQNGFCTLTHFSLRSTPYAYKDLTSVPAFYAKLRASPLLLIFHPLTRGSLAINGSCRCRIRASPCHPTRRSQSSISSV</sequence>
<proteinExistence type="predicted"/>
<keyword evidence="3" id="KW-1185">Reference proteome</keyword>
<dbReference type="EMBL" id="JAHLJV010000008">
    <property type="protein sequence ID" value="KAK1597401.1"/>
    <property type="molecule type" value="Genomic_DNA"/>
</dbReference>
<dbReference type="Proteomes" id="UP001230504">
    <property type="component" value="Unassembled WGS sequence"/>
</dbReference>
<protein>
    <recommendedName>
        <fullName evidence="4">Secreted protein</fullName>
    </recommendedName>
</protein>
<accession>A0AAD8Q8S1</accession>